<evidence type="ECO:0000256" key="3">
    <source>
        <dbReference type="ARBA" id="ARBA00023211"/>
    </source>
</evidence>
<dbReference type="PROSITE" id="PS51409">
    <property type="entry name" value="ARGINASE_2"/>
    <property type="match status" value="1"/>
</dbReference>
<dbReference type="AlphaFoldDB" id="A0A1C5H530"/>
<evidence type="ECO:0000256" key="1">
    <source>
        <dbReference type="ARBA" id="ARBA00022723"/>
    </source>
</evidence>
<evidence type="ECO:0000256" key="4">
    <source>
        <dbReference type="PROSITE-ProRule" id="PRU00742"/>
    </source>
</evidence>
<accession>A0A1C5H530</accession>
<dbReference type="Proteomes" id="UP000199360">
    <property type="component" value="Unassembled WGS sequence"/>
</dbReference>
<evidence type="ECO:0000313" key="5">
    <source>
        <dbReference type="EMBL" id="SCG41120.1"/>
    </source>
</evidence>
<dbReference type="PANTHER" id="PTHR43782">
    <property type="entry name" value="ARGINASE"/>
    <property type="match status" value="1"/>
</dbReference>
<dbReference type="GO" id="GO:0004053">
    <property type="term" value="F:arginase activity"/>
    <property type="evidence" value="ECO:0007669"/>
    <property type="project" value="TreeGrafter"/>
</dbReference>
<proteinExistence type="inferred from homology"/>
<dbReference type="GO" id="GO:0005829">
    <property type="term" value="C:cytosol"/>
    <property type="evidence" value="ECO:0007669"/>
    <property type="project" value="TreeGrafter"/>
</dbReference>
<gene>
    <name evidence="5" type="ORF">GA0070213_102302</name>
</gene>
<dbReference type="InterPro" id="IPR023696">
    <property type="entry name" value="Ureohydrolase_dom_sf"/>
</dbReference>
<sequence length="298" mass="30537">MGPRMWTVIGAPSSAGAHTPGVERAPAALRAAGLLDLLGRHAHVEDSGDTREFRWRPDPAYPRGQNAGAVAAVASEVAARVTAAVAGGRTPLVLGGDCTVTIGLVAGHARAGRSPALVYVDGGPDLYTPLTRPNGNLDATGLAHLLGLPGTLPEVAGVGPAVPLLTPERVVVYGDSLPRGDHERDLVAELGLAYVPADEVHADPVAAARRARVVAEAAAETFVVHFDVDVLRFVDAPLADVPEPFGLGLAEAAATLAELVASPRFAGLSVTEINPDHLPDGEVLPRFVRELAGALAAG</sequence>
<dbReference type="CDD" id="cd09999">
    <property type="entry name" value="Arginase-like_1"/>
    <property type="match status" value="1"/>
</dbReference>
<dbReference type="Gene3D" id="3.40.800.10">
    <property type="entry name" value="Ureohydrolase domain"/>
    <property type="match status" value="1"/>
</dbReference>
<keyword evidence="2" id="KW-0378">Hydrolase</keyword>
<dbReference type="PANTHER" id="PTHR43782:SF3">
    <property type="entry name" value="ARGINASE"/>
    <property type="match status" value="1"/>
</dbReference>
<dbReference type="PIRSF" id="PIRSF036979">
    <property type="entry name" value="Arginase"/>
    <property type="match status" value="1"/>
</dbReference>
<comment type="similarity">
    <text evidence="4">Belongs to the arginase family.</text>
</comment>
<dbReference type="PRINTS" id="PR00116">
    <property type="entry name" value="ARGINASE"/>
</dbReference>
<dbReference type="RefSeq" id="WP_091057660.1">
    <property type="nucleotide sequence ID" value="NZ_FMDM01000002.1"/>
</dbReference>
<dbReference type="EMBL" id="FMDM01000002">
    <property type="protein sequence ID" value="SCG41120.1"/>
    <property type="molecule type" value="Genomic_DNA"/>
</dbReference>
<dbReference type="OrthoDB" id="7331788at2"/>
<name>A0A1C5H530_9ACTN</name>
<dbReference type="GO" id="GO:0030145">
    <property type="term" value="F:manganese ion binding"/>
    <property type="evidence" value="ECO:0007669"/>
    <property type="project" value="TreeGrafter"/>
</dbReference>
<keyword evidence="3" id="KW-0464">Manganese</keyword>
<dbReference type="Pfam" id="PF00491">
    <property type="entry name" value="Arginase"/>
    <property type="match status" value="1"/>
</dbReference>
<dbReference type="STRING" id="745366.GA0070213_102302"/>
<keyword evidence="6" id="KW-1185">Reference proteome</keyword>
<reference evidence="6" key="1">
    <citation type="submission" date="2016-06" db="EMBL/GenBank/DDBJ databases">
        <authorList>
            <person name="Varghese N."/>
            <person name="Submissions Spin"/>
        </authorList>
    </citation>
    <scope>NUCLEOTIDE SEQUENCE [LARGE SCALE GENOMIC DNA]</scope>
    <source>
        <strain evidence="6">DSM 45647</strain>
    </source>
</reference>
<protein>
    <submittedName>
        <fullName evidence="5">Arginase</fullName>
    </submittedName>
</protein>
<keyword evidence="1" id="KW-0479">Metal-binding</keyword>
<evidence type="ECO:0000256" key="2">
    <source>
        <dbReference type="ARBA" id="ARBA00022801"/>
    </source>
</evidence>
<evidence type="ECO:0000313" key="6">
    <source>
        <dbReference type="Proteomes" id="UP000199360"/>
    </source>
</evidence>
<dbReference type="SUPFAM" id="SSF52768">
    <property type="entry name" value="Arginase/deacetylase"/>
    <property type="match status" value="1"/>
</dbReference>
<dbReference type="InterPro" id="IPR006035">
    <property type="entry name" value="Ureohydrolase"/>
</dbReference>
<organism evidence="5 6">
    <name type="scientific">Micromonospora humi</name>
    <dbReference type="NCBI Taxonomy" id="745366"/>
    <lineage>
        <taxon>Bacteria</taxon>
        <taxon>Bacillati</taxon>
        <taxon>Actinomycetota</taxon>
        <taxon>Actinomycetes</taxon>
        <taxon>Micromonosporales</taxon>
        <taxon>Micromonosporaceae</taxon>
        <taxon>Micromonospora</taxon>
    </lineage>
</organism>